<proteinExistence type="predicted"/>
<evidence type="ECO:0000313" key="3">
    <source>
        <dbReference type="Proteomes" id="UP001626550"/>
    </source>
</evidence>
<feature type="compositionally biased region" description="Basic and acidic residues" evidence="1">
    <location>
        <begin position="247"/>
        <end position="257"/>
    </location>
</feature>
<evidence type="ECO:0000313" key="2">
    <source>
        <dbReference type="EMBL" id="KAL3308042.1"/>
    </source>
</evidence>
<dbReference type="AlphaFoldDB" id="A0ABD2PKK7"/>
<evidence type="ECO:0000256" key="1">
    <source>
        <dbReference type="SAM" id="MobiDB-lite"/>
    </source>
</evidence>
<gene>
    <name evidence="2" type="ORF">Ciccas_013431</name>
</gene>
<protein>
    <submittedName>
        <fullName evidence="2">Uncharacterized protein</fullName>
    </submittedName>
</protein>
<organism evidence="2 3">
    <name type="scientific">Cichlidogyrus casuarinus</name>
    <dbReference type="NCBI Taxonomy" id="1844966"/>
    <lineage>
        <taxon>Eukaryota</taxon>
        <taxon>Metazoa</taxon>
        <taxon>Spiralia</taxon>
        <taxon>Lophotrochozoa</taxon>
        <taxon>Platyhelminthes</taxon>
        <taxon>Monogenea</taxon>
        <taxon>Monopisthocotylea</taxon>
        <taxon>Dactylogyridea</taxon>
        <taxon>Ancyrocephalidae</taxon>
        <taxon>Cichlidogyrus</taxon>
    </lineage>
</organism>
<dbReference type="Proteomes" id="UP001626550">
    <property type="component" value="Unassembled WGS sequence"/>
</dbReference>
<keyword evidence="3" id="KW-1185">Reference proteome</keyword>
<reference evidence="2 3" key="1">
    <citation type="submission" date="2024-11" db="EMBL/GenBank/DDBJ databases">
        <title>Adaptive evolution of stress response genes in parasites aligns with host niche diversity.</title>
        <authorList>
            <person name="Hahn C."/>
            <person name="Resl P."/>
        </authorList>
    </citation>
    <scope>NUCLEOTIDE SEQUENCE [LARGE SCALE GENOMIC DNA]</scope>
    <source>
        <strain evidence="2">EGGRZ-B1_66</strain>
        <tissue evidence="2">Body</tissue>
    </source>
</reference>
<accession>A0ABD2PKK7</accession>
<feature type="compositionally biased region" description="Basic residues" evidence="1">
    <location>
        <begin position="261"/>
        <end position="274"/>
    </location>
</feature>
<sequence>MITNTGTIEDVNSFVDSSGTFENINAWARHESSETLLKTMFSILDDHYVLISTYKSQPITIDIEQMKLNISQCAIIYKMRNGSATVDDIVRAYTNAMQLILVILLNDQIDKVEGRKLLYHAHNKFQQEVDCSEVTVAKQLCQSVFNKEEGEVRKWLILMNHIATEKGQDKMIAIDLHYCYVFLFLTNACLRWNQQALNESTAGAHEMEVAASGSSGGGLFKGMIDSGQLQTQASTWQNHQLTTKFTDKQEKRKDGRFRGVMTRRRQRAMKHTDS</sequence>
<comment type="caution">
    <text evidence="2">The sequence shown here is derived from an EMBL/GenBank/DDBJ whole genome shotgun (WGS) entry which is preliminary data.</text>
</comment>
<feature type="region of interest" description="Disordered" evidence="1">
    <location>
        <begin position="247"/>
        <end position="274"/>
    </location>
</feature>
<dbReference type="EMBL" id="JBJKFK010005979">
    <property type="protein sequence ID" value="KAL3308042.1"/>
    <property type="molecule type" value="Genomic_DNA"/>
</dbReference>
<name>A0ABD2PKK7_9PLAT</name>